<keyword evidence="2" id="KW-0677">Repeat</keyword>
<keyword evidence="4" id="KW-1185">Reference proteome</keyword>
<organism evidence="3 4">
    <name type="scientific">Sinocyclocheilus anshuiensis</name>
    <dbReference type="NCBI Taxonomy" id="1608454"/>
    <lineage>
        <taxon>Eukaryota</taxon>
        <taxon>Metazoa</taxon>
        <taxon>Chordata</taxon>
        <taxon>Craniata</taxon>
        <taxon>Vertebrata</taxon>
        <taxon>Euteleostomi</taxon>
        <taxon>Actinopterygii</taxon>
        <taxon>Neopterygii</taxon>
        <taxon>Teleostei</taxon>
        <taxon>Ostariophysi</taxon>
        <taxon>Cypriniformes</taxon>
        <taxon>Cyprinidae</taxon>
        <taxon>Cyprininae</taxon>
        <taxon>Sinocyclocheilus</taxon>
    </lineage>
</organism>
<dbReference type="InterPro" id="IPR036322">
    <property type="entry name" value="WD40_repeat_dom_sf"/>
</dbReference>
<evidence type="ECO:0000313" key="4">
    <source>
        <dbReference type="Proteomes" id="UP000472260"/>
    </source>
</evidence>
<dbReference type="Ensembl" id="ENSSANT00000067469.1">
    <property type="protein sequence ID" value="ENSSANP00000063465.1"/>
    <property type="gene ID" value="ENSSANG00000031649.1"/>
</dbReference>
<dbReference type="Pfam" id="PF21032">
    <property type="entry name" value="PROPPIN"/>
    <property type="match status" value="1"/>
</dbReference>
<reference evidence="3" key="1">
    <citation type="submission" date="2025-08" db="UniProtKB">
        <authorList>
            <consortium name="Ensembl"/>
        </authorList>
    </citation>
    <scope>IDENTIFICATION</scope>
</reference>
<name>A0A671Q0H6_9TELE</name>
<evidence type="ECO:0000313" key="3">
    <source>
        <dbReference type="Ensembl" id="ENSSANP00000063465.1"/>
    </source>
</evidence>
<protein>
    <recommendedName>
        <fullName evidence="5">WD repeat domain, phosphoinositide interacting 1</fullName>
    </recommendedName>
</protein>
<reference evidence="3" key="2">
    <citation type="submission" date="2025-09" db="UniProtKB">
        <authorList>
            <consortium name="Ensembl"/>
        </authorList>
    </citation>
    <scope>IDENTIFICATION</scope>
</reference>
<dbReference type="AlphaFoldDB" id="A0A671Q0H6"/>
<dbReference type="InterPro" id="IPR048720">
    <property type="entry name" value="PROPPIN"/>
</dbReference>
<dbReference type="Proteomes" id="UP000472260">
    <property type="component" value="Unassembled WGS sequence"/>
</dbReference>
<proteinExistence type="predicted"/>
<accession>A0A671Q0H6</accession>
<dbReference type="SUPFAM" id="SSF50978">
    <property type="entry name" value="WD40 repeat-like"/>
    <property type="match status" value="1"/>
</dbReference>
<evidence type="ECO:0000256" key="1">
    <source>
        <dbReference type="ARBA" id="ARBA00022574"/>
    </source>
</evidence>
<evidence type="ECO:0008006" key="5">
    <source>
        <dbReference type="Google" id="ProtNLM"/>
    </source>
</evidence>
<sequence>LWAFHSRCGASSLCCPGEKLLPAAPQSAHSSLPARSSVCVCVRLVESPDVYIVERLFSSSLMVVVSRLTPFRRNIYYFKKGTEICNYSYSDNILAVKLNRQMLVVCLAEALYIHNIKDIKLLKSLLNTPPNPKGLCALSVNRSSSYLAHPGSFTTGEITLEAYCNFNHVAAIAFNASGTNLASASEKGSVMRVFSTPDGINLHFIHPSDCLTVKMKQNWRLAVAATVATSTNPDSPSSSSLTGFSEDVGVKRGELIPEHEFADGPICLDDEQEFPPVSFQNR</sequence>
<dbReference type="PANTHER" id="PTHR11227">
    <property type="entry name" value="WD-REPEAT PROTEIN INTERACTING WITH PHOSPHOINOSIDES WIPI -RELATED"/>
    <property type="match status" value="1"/>
</dbReference>
<keyword evidence="1" id="KW-0853">WD repeat</keyword>
<evidence type="ECO:0000256" key="2">
    <source>
        <dbReference type="ARBA" id="ARBA00022737"/>
    </source>
</evidence>